<keyword evidence="10" id="KW-1185">Reference proteome</keyword>
<dbReference type="SUPFAM" id="SSF48726">
    <property type="entry name" value="Immunoglobulin"/>
    <property type="match status" value="1"/>
</dbReference>
<dbReference type="AlphaFoldDB" id="A0A8C8ZIC4"/>
<dbReference type="InterPro" id="IPR007110">
    <property type="entry name" value="Ig-like_dom"/>
</dbReference>
<feature type="domain" description="Ig-like" evidence="8">
    <location>
        <begin position="10"/>
        <end position="139"/>
    </location>
</feature>
<evidence type="ECO:0000256" key="4">
    <source>
        <dbReference type="ARBA" id="ARBA00023170"/>
    </source>
</evidence>
<dbReference type="GeneTree" id="ENSGT00940000153073"/>
<dbReference type="Gene3D" id="2.60.40.10">
    <property type="entry name" value="Immunoglobulins"/>
    <property type="match status" value="1"/>
</dbReference>
<feature type="signal peptide" evidence="7">
    <location>
        <begin position="1"/>
        <end position="32"/>
    </location>
</feature>
<dbReference type="Proteomes" id="UP000694414">
    <property type="component" value="Unplaced"/>
</dbReference>
<keyword evidence="5" id="KW-0393">Immunoglobulin domain</keyword>
<evidence type="ECO:0000256" key="3">
    <source>
        <dbReference type="ARBA" id="ARBA00023130"/>
    </source>
</evidence>
<keyword evidence="3" id="KW-1064">Adaptive immunity</keyword>
<keyword evidence="1 7" id="KW-0732">Signal</keyword>
<evidence type="ECO:0000256" key="5">
    <source>
        <dbReference type="ARBA" id="ARBA00023319"/>
    </source>
</evidence>
<keyword evidence="6" id="KW-1279">T cell receptor</keyword>
<keyword evidence="4" id="KW-0675">Receptor</keyword>
<dbReference type="GO" id="GO:0002250">
    <property type="term" value="P:adaptive immune response"/>
    <property type="evidence" value="ECO:0007669"/>
    <property type="project" value="UniProtKB-KW"/>
</dbReference>
<evidence type="ECO:0000256" key="1">
    <source>
        <dbReference type="ARBA" id="ARBA00022729"/>
    </source>
</evidence>
<dbReference type="SMART" id="SM00409">
    <property type="entry name" value="IG"/>
    <property type="match status" value="1"/>
</dbReference>
<evidence type="ECO:0000313" key="10">
    <source>
        <dbReference type="Proteomes" id="UP000694414"/>
    </source>
</evidence>
<dbReference type="PANTHER" id="PTHR19367">
    <property type="entry name" value="T-CELL RECEPTOR ALPHA CHAIN V REGION"/>
    <property type="match status" value="1"/>
</dbReference>
<reference evidence="9" key="1">
    <citation type="submission" date="2025-08" db="UniProtKB">
        <authorList>
            <consortium name="Ensembl"/>
        </authorList>
    </citation>
    <scope>IDENTIFICATION</scope>
</reference>
<protein>
    <recommendedName>
        <fullName evidence="8">Ig-like domain-containing protein</fullName>
    </recommendedName>
</protein>
<name>A0A8C8ZIC4_PROSS</name>
<dbReference type="Pfam" id="PF07686">
    <property type="entry name" value="V-set"/>
    <property type="match status" value="1"/>
</dbReference>
<dbReference type="InterPro" id="IPR036179">
    <property type="entry name" value="Ig-like_dom_sf"/>
</dbReference>
<dbReference type="PROSITE" id="PS50835">
    <property type="entry name" value="IG_LIKE"/>
    <property type="match status" value="1"/>
</dbReference>
<dbReference type="InterPro" id="IPR003599">
    <property type="entry name" value="Ig_sub"/>
</dbReference>
<reference evidence="9" key="2">
    <citation type="submission" date="2025-09" db="UniProtKB">
        <authorList>
            <consortium name="Ensembl"/>
        </authorList>
    </citation>
    <scope>IDENTIFICATION</scope>
</reference>
<evidence type="ECO:0000313" key="9">
    <source>
        <dbReference type="Ensembl" id="ENSPSMP00000017696.1"/>
    </source>
</evidence>
<dbReference type="SMART" id="SM00406">
    <property type="entry name" value="IGv"/>
    <property type="match status" value="1"/>
</dbReference>
<evidence type="ECO:0000259" key="8">
    <source>
        <dbReference type="PROSITE" id="PS50835"/>
    </source>
</evidence>
<dbReference type="GO" id="GO:0042101">
    <property type="term" value="C:T cell receptor complex"/>
    <property type="evidence" value="ECO:0007669"/>
    <property type="project" value="UniProtKB-KW"/>
</dbReference>
<dbReference type="PANTHER" id="PTHR19367:SF42">
    <property type="entry name" value="T CELL RECEPTOR ALPHA VARIABLE 18"/>
    <property type="match status" value="1"/>
</dbReference>
<evidence type="ECO:0000256" key="6">
    <source>
        <dbReference type="ARBA" id="ARBA00043266"/>
    </source>
</evidence>
<dbReference type="InterPro" id="IPR013783">
    <property type="entry name" value="Ig-like_fold"/>
</dbReference>
<dbReference type="Ensembl" id="ENSPSMT00000020568.1">
    <property type="protein sequence ID" value="ENSPSMP00000017696.1"/>
    <property type="gene ID" value="ENSPSMG00000012595.1"/>
</dbReference>
<keyword evidence="2" id="KW-0391">Immunity</keyword>
<feature type="chain" id="PRO_5034420057" description="Ig-like domain-containing protein" evidence="7">
    <location>
        <begin position="33"/>
        <end position="139"/>
    </location>
</feature>
<evidence type="ECO:0000256" key="7">
    <source>
        <dbReference type="SAM" id="SignalP"/>
    </source>
</evidence>
<dbReference type="InterPro" id="IPR051287">
    <property type="entry name" value="TCR_variable_region"/>
</dbReference>
<organism evidence="9 10">
    <name type="scientific">Prolemur simus</name>
    <name type="common">Greater bamboo lemur</name>
    <name type="synonym">Hapalemur simus</name>
    <dbReference type="NCBI Taxonomy" id="1328070"/>
    <lineage>
        <taxon>Eukaryota</taxon>
        <taxon>Metazoa</taxon>
        <taxon>Chordata</taxon>
        <taxon>Craniata</taxon>
        <taxon>Vertebrata</taxon>
        <taxon>Euteleostomi</taxon>
        <taxon>Mammalia</taxon>
        <taxon>Eutheria</taxon>
        <taxon>Euarchontoglires</taxon>
        <taxon>Primates</taxon>
        <taxon>Strepsirrhini</taxon>
        <taxon>Lemuriformes</taxon>
        <taxon>Lemuridae</taxon>
        <taxon>Prolemur</taxon>
    </lineage>
</organism>
<proteinExistence type="predicted"/>
<evidence type="ECO:0000256" key="2">
    <source>
        <dbReference type="ARBA" id="ARBA00022859"/>
    </source>
</evidence>
<sequence>MYCKEQGSFPSTNMLSVTCSVLVILIFRRSNGDSVNQTEGTVTLSEGAPVILNCTYQTTYSDSYLFWYVQYLNQSPQLLLKSSTENQRSENQGFRANLVKSDRSFHLEKSSLHLSDSAVYYCALRDTVRGTAGGAEHKP</sequence>
<dbReference type="InterPro" id="IPR013106">
    <property type="entry name" value="Ig_V-set"/>
</dbReference>
<accession>A0A8C8ZIC4</accession>